<dbReference type="EMBL" id="JACRIW010000049">
    <property type="protein sequence ID" value="MBI5169370.1"/>
    <property type="molecule type" value="Genomic_DNA"/>
</dbReference>
<name>A0A933SDN0_UNCEI</name>
<dbReference type="InterPro" id="IPR024775">
    <property type="entry name" value="DinB-like"/>
</dbReference>
<evidence type="ECO:0000259" key="1">
    <source>
        <dbReference type="Pfam" id="PF12867"/>
    </source>
</evidence>
<proteinExistence type="predicted"/>
<evidence type="ECO:0000313" key="2">
    <source>
        <dbReference type="EMBL" id="MBI5169370.1"/>
    </source>
</evidence>
<comment type="caution">
    <text evidence="2">The sequence shown here is derived from an EMBL/GenBank/DDBJ whole genome shotgun (WGS) entry which is preliminary data.</text>
</comment>
<dbReference type="AlphaFoldDB" id="A0A933SDN0"/>
<gene>
    <name evidence="2" type="ORF">HZA61_07780</name>
</gene>
<protein>
    <submittedName>
        <fullName evidence="2">DinB family protein</fullName>
    </submittedName>
</protein>
<organism evidence="2 3">
    <name type="scientific">Eiseniibacteriota bacterium</name>
    <dbReference type="NCBI Taxonomy" id="2212470"/>
    <lineage>
        <taxon>Bacteria</taxon>
        <taxon>Candidatus Eiseniibacteriota</taxon>
    </lineage>
</organism>
<reference evidence="2" key="1">
    <citation type="submission" date="2020-07" db="EMBL/GenBank/DDBJ databases">
        <title>Huge and variable diversity of episymbiotic CPR bacteria and DPANN archaea in groundwater ecosystems.</title>
        <authorList>
            <person name="He C.Y."/>
            <person name="Keren R."/>
            <person name="Whittaker M."/>
            <person name="Farag I.F."/>
            <person name="Doudna J."/>
            <person name="Cate J.H.D."/>
            <person name="Banfield J.F."/>
        </authorList>
    </citation>
    <scope>NUCLEOTIDE SEQUENCE</scope>
    <source>
        <strain evidence="2">NC_groundwater_1813_Pr3_B-0.1um_71_17</strain>
    </source>
</reference>
<sequence length="158" mass="18073">MTPEQRQALIQKYKAGYAEVVAALDGFPADQLTARPFPGKWSAAEIVHHLADSEMNSALRIRKLLAEKHPVIQGYDQDEWTRVLHAHDRPLEPSLLAFRGARESTAQLLDRMTEDDWRRHGWHSEAGAFHAELWLEWYSAHAHNHAGQIRRLREALGA</sequence>
<dbReference type="Gene3D" id="1.20.120.450">
    <property type="entry name" value="dinb family like domain"/>
    <property type="match status" value="1"/>
</dbReference>
<dbReference type="SUPFAM" id="SSF109854">
    <property type="entry name" value="DinB/YfiT-like putative metalloenzymes"/>
    <property type="match status" value="1"/>
</dbReference>
<dbReference type="InterPro" id="IPR034660">
    <property type="entry name" value="DinB/YfiT-like"/>
</dbReference>
<dbReference type="Proteomes" id="UP000696931">
    <property type="component" value="Unassembled WGS sequence"/>
</dbReference>
<dbReference type="Pfam" id="PF12867">
    <property type="entry name" value="DinB_2"/>
    <property type="match status" value="1"/>
</dbReference>
<evidence type="ECO:0000313" key="3">
    <source>
        <dbReference type="Proteomes" id="UP000696931"/>
    </source>
</evidence>
<feature type="domain" description="DinB-like" evidence="1">
    <location>
        <begin position="15"/>
        <end position="149"/>
    </location>
</feature>
<accession>A0A933SDN0</accession>